<dbReference type="Proteomes" id="UP000245626">
    <property type="component" value="Unassembled WGS sequence"/>
</dbReference>
<evidence type="ECO:0000313" key="1">
    <source>
        <dbReference type="EMBL" id="PWN49694.1"/>
    </source>
</evidence>
<reference evidence="1 2" key="1">
    <citation type="journal article" date="2018" name="Mol. Biol. Evol.">
        <title>Broad Genomic Sampling Reveals a Smut Pathogenic Ancestry of the Fungal Clade Ustilaginomycotina.</title>
        <authorList>
            <person name="Kijpornyongpan T."/>
            <person name="Mondo S.J."/>
            <person name="Barry K."/>
            <person name="Sandor L."/>
            <person name="Lee J."/>
            <person name="Lipzen A."/>
            <person name="Pangilinan J."/>
            <person name="LaButti K."/>
            <person name="Hainaut M."/>
            <person name="Henrissat B."/>
            <person name="Grigoriev I.V."/>
            <person name="Spatafora J.W."/>
            <person name="Aime M.C."/>
        </authorList>
    </citation>
    <scope>NUCLEOTIDE SEQUENCE [LARGE SCALE GENOMIC DNA]</scope>
    <source>
        <strain evidence="1 2">SA 807</strain>
    </source>
</reference>
<name>A0ACD0NV39_9BASI</name>
<gene>
    <name evidence="1" type="ORF">IE53DRAFT_131895</name>
</gene>
<evidence type="ECO:0000313" key="2">
    <source>
        <dbReference type="Proteomes" id="UP000245626"/>
    </source>
</evidence>
<keyword evidence="2" id="KW-1185">Reference proteome</keyword>
<accession>A0ACD0NV39</accession>
<protein>
    <submittedName>
        <fullName evidence="1">Uncharacterized protein</fullName>
    </submittedName>
</protein>
<dbReference type="EMBL" id="KZ820017">
    <property type="protein sequence ID" value="PWN49694.1"/>
    <property type="molecule type" value="Genomic_DNA"/>
</dbReference>
<organism evidence="1 2">
    <name type="scientific">Violaceomyces palustris</name>
    <dbReference type="NCBI Taxonomy" id="1673888"/>
    <lineage>
        <taxon>Eukaryota</taxon>
        <taxon>Fungi</taxon>
        <taxon>Dikarya</taxon>
        <taxon>Basidiomycota</taxon>
        <taxon>Ustilaginomycotina</taxon>
        <taxon>Ustilaginomycetes</taxon>
        <taxon>Violaceomycetales</taxon>
        <taxon>Violaceomycetaceae</taxon>
        <taxon>Violaceomyces</taxon>
    </lineage>
</organism>
<proteinExistence type="predicted"/>
<sequence length="169" mass="18712">MMGCGTESVSFLSSSFFLFFLFIFLFSSCLSKHSISSLPNFLAPGPTSCHGSTRDRRVFLFCATESLFLEVAVGWISLGVALTLPSPSILTSHPSVPMSMVRGGEEKRGCSGKDQQRRGSTTFSGIANQFRPHEKRVRNRMKKGRKRKKGDCSPIPTPRYARRREGVGL</sequence>